<reference evidence="1 2" key="1">
    <citation type="submission" date="2024-01" db="EMBL/GenBank/DDBJ databases">
        <title>The genomes of 5 underutilized Papilionoideae crops provide insights into root nodulation and disease resistanc.</title>
        <authorList>
            <person name="Jiang F."/>
        </authorList>
    </citation>
    <scope>NUCLEOTIDE SEQUENCE [LARGE SCALE GENOMIC DNA]</scope>
    <source>
        <strain evidence="1">LVBAO_FW01</strain>
        <tissue evidence="1">Leaves</tissue>
    </source>
</reference>
<keyword evidence="2" id="KW-1185">Reference proteome</keyword>
<dbReference type="AlphaFoldDB" id="A0AAN9KRC9"/>
<evidence type="ECO:0000313" key="2">
    <source>
        <dbReference type="Proteomes" id="UP001367508"/>
    </source>
</evidence>
<organism evidence="1 2">
    <name type="scientific">Canavalia gladiata</name>
    <name type="common">Sword bean</name>
    <name type="synonym">Dolichos gladiatus</name>
    <dbReference type="NCBI Taxonomy" id="3824"/>
    <lineage>
        <taxon>Eukaryota</taxon>
        <taxon>Viridiplantae</taxon>
        <taxon>Streptophyta</taxon>
        <taxon>Embryophyta</taxon>
        <taxon>Tracheophyta</taxon>
        <taxon>Spermatophyta</taxon>
        <taxon>Magnoliopsida</taxon>
        <taxon>eudicotyledons</taxon>
        <taxon>Gunneridae</taxon>
        <taxon>Pentapetalae</taxon>
        <taxon>rosids</taxon>
        <taxon>fabids</taxon>
        <taxon>Fabales</taxon>
        <taxon>Fabaceae</taxon>
        <taxon>Papilionoideae</taxon>
        <taxon>50 kb inversion clade</taxon>
        <taxon>NPAAA clade</taxon>
        <taxon>indigoferoid/millettioid clade</taxon>
        <taxon>Phaseoleae</taxon>
        <taxon>Canavalia</taxon>
    </lineage>
</organism>
<proteinExistence type="predicted"/>
<gene>
    <name evidence="1" type="ORF">VNO77_30701</name>
</gene>
<protein>
    <submittedName>
        <fullName evidence="1">Uncharacterized protein</fullName>
    </submittedName>
</protein>
<comment type="caution">
    <text evidence="1">The sequence shown here is derived from an EMBL/GenBank/DDBJ whole genome shotgun (WGS) entry which is preliminary data.</text>
</comment>
<evidence type="ECO:0000313" key="1">
    <source>
        <dbReference type="EMBL" id="KAK7320848.1"/>
    </source>
</evidence>
<dbReference type="Proteomes" id="UP001367508">
    <property type="component" value="Unassembled WGS sequence"/>
</dbReference>
<dbReference type="EMBL" id="JAYMYQ010000007">
    <property type="protein sequence ID" value="KAK7320848.1"/>
    <property type="molecule type" value="Genomic_DNA"/>
</dbReference>
<accession>A0AAN9KRC9</accession>
<name>A0AAN9KRC9_CANGL</name>
<sequence length="106" mass="12223">MGMHAEVGGLLSGEGEEKEKISLAWSHESLEKREPKVKTYCVRSVLGKRKANRKGDLYEFQLSHRLIEILRLAGIPWHQAHRPGTLRKRFILLSIAMIQIWSMKCN</sequence>